<dbReference type="Proteomes" id="UP001497382">
    <property type="component" value="Unassembled WGS sequence"/>
</dbReference>
<evidence type="ECO:0000313" key="1">
    <source>
        <dbReference type="EMBL" id="CAL1296992.1"/>
    </source>
</evidence>
<protein>
    <submittedName>
        <fullName evidence="1">Uncharacterized protein</fullName>
    </submittedName>
</protein>
<comment type="caution">
    <text evidence="1">The sequence shown here is derived from an EMBL/GenBank/DDBJ whole genome shotgun (WGS) entry which is preliminary data.</text>
</comment>
<proteinExistence type="predicted"/>
<evidence type="ECO:0000313" key="2">
    <source>
        <dbReference type="Proteomes" id="UP001497382"/>
    </source>
</evidence>
<dbReference type="EMBL" id="CAXIEN010000410">
    <property type="protein sequence ID" value="CAL1296992.1"/>
    <property type="molecule type" value="Genomic_DNA"/>
</dbReference>
<accession>A0AAV2BLA5</accession>
<name>A0AAV2BLA5_9ARAC</name>
<keyword evidence="2" id="KW-1185">Reference proteome</keyword>
<organism evidence="1 2">
    <name type="scientific">Larinioides sclopetarius</name>
    <dbReference type="NCBI Taxonomy" id="280406"/>
    <lineage>
        <taxon>Eukaryota</taxon>
        <taxon>Metazoa</taxon>
        <taxon>Ecdysozoa</taxon>
        <taxon>Arthropoda</taxon>
        <taxon>Chelicerata</taxon>
        <taxon>Arachnida</taxon>
        <taxon>Araneae</taxon>
        <taxon>Araneomorphae</taxon>
        <taxon>Entelegynae</taxon>
        <taxon>Araneoidea</taxon>
        <taxon>Araneidae</taxon>
        <taxon>Larinioides</taxon>
    </lineage>
</organism>
<sequence>MKENEGSQSKFSIYCLTIALVDECGLRAINENCGDLAAEAGLEVLRLSKTLENACSARGAKSVLDELDNMDLNEDKKRSITQLLGKLVE</sequence>
<reference evidence="1 2" key="1">
    <citation type="submission" date="2024-04" db="EMBL/GenBank/DDBJ databases">
        <authorList>
            <person name="Rising A."/>
            <person name="Reimegard J."/>
            <person name="Sonavane S."/>
            <person name="Akerstrom W."/>
            <person name="Nylinder S."/>
            <person name="Hedman E."/>
            <person name="Kallberg Y."/>
        </authorList>
    </citation>
    <scope>NUCLEOTIDE SEQUENCE [LARGE SCALE GENOMIC DNA]</scope>
</reference>
<gene>
    <name evidence="1" type="ORF">LARSCL_LOCUS20038</name>
</gene>
<dbReference type="AlphaFoldDB" id="A0AAV2BLA5"/>